<evidence type="ECO:0000313" key="1">
    <source>
        <dbReference type="EMBL" id="CAJ1969868.1"/>
    </source>
</evidence>
<dbReference type="Proteomes" id="UP001189624">
    <property type="component" value="Chromosome 7"/>
</dbReference>
<proteinExistence type="predicted"/>
<sequence>MSRPSLRKLLKTRHKNSRLKPLLSTQITVVLEKKSQPLRGEARVEVANSDRVIESDAVPLIDQLLDGLVEIGQNEANAPSGRNMPRGGLENKSISKIERAGISLGLVKHMSQRVVSESVSDEDTAAAAEAVRLLESTDGAKQFNQSIPALKLARDGRNHITCSEAIALIGRAYRYNKAGN</sequence>
<organism evidence="1 2">
    <name type="scientific">Sphenostylis stenocarpa</name>
    <dbReference type="NCBI Taxonomy" id="92480"/>
    <lineage>
        <taxon>Eukaryota</taxon>
        <taxon>Viridiplantae</taxon>
        <taxon>Streptophyta</taxon>
        <taxon>Embryophyta</taxon>
        <taxon>Tracheophyta</taxon>
        <taxon>Spermatophyta</taxon>
        <taxon>Magnoliopsida</taxon>
        <taxon>eudicotyledons</taxon>
        <taxon>Gunneridae</taxon>
        <taxon>Pentapetalae</taxon>
        <taxon>rosids</taxon>
        <taxon>fabids</taxon>
        <taxon>Fabales</taxon>
        <taxon>Fabaceae</taxon>
        <taxon>Papilionoideae</taxon>
        <taxon>50 kb inversion clade</taxon>
        <taxon>NPAAA clade</taxon>
        <taxon>indigoferoid/millettioid clade</taxon>
        <taxon>Phaseoleae</taxon>
        <taxon>Sphenostylis</taxon>
    </lineage>
</organism>
<dbReference type="AlphaFoldDB" id="A0AA86TJG3"/>
<dbReference type="EMBL" id="OY731404">
    <property type="protein sequence ID" value="CAJ1969868.1"/>
    <property type="molecule type" value="Genomic_DNA"/>
</dbReference>
<accession>A0AA86TJG3</accession>
<name>A0AA86TJG3_9FABA</name>
<reference evidence="1" key="1">
    <citation type="submission" date="2023-10" db="EMBL/GenBank/DDBJ databases">
        <authorList>
            <person name="Domelevo Entfellner J.-B."/>
        </authorList>
    </citation>
    <scope>NUCLEOTIDE SEQUENCE</scope>
</reference>
<protein>
    <submittedName>
        <fullName evidence="1">Uncharacterized protein</fullName>
    </submittedName>
</protein>
<gene>
    <name evidence="1" type="ORF">AYBTSS11_LOCUS22486</name>
</gene>
<dbReference type="Gramene" id="rna-AYBTSS11_LOCUS22486">
    <property type="protein sequence ID" value="CAJ1969868.1"/>
    <property type="gene ID" value="gene-AYBTSS11_LOCUS22486"/>
</dbReference>
<keyword evidence="2" id="KW-1185">Reference proteome</keyword>
<evidence type="ECO:0000313" key="2">
    <source>
        <dbReference type="Proteomes" id="UP001189624"/>
    </source>
</evidence>